<proteinExistence type="predicted"/>
<feature type="transmembrane region" description="Helical" evidence="1">
    <location>
        <begin position="59"/>
        <end position="78"/>
    </location>
</feature>
<name>C5KWG9_PERM5</name>
<dbReference type="AlphaFoldDB" id="C5KWG9"/>
<protein>
    <submittedName>
        <fullName evidence="2">Uncharacterized protein</fullName>
    </submittedName>
</protein>
<sequence>MPLLVFAAYACFEQKRKPRWIEAVSMVSLVLVYEILVLLTGGTMLFDKTLMGIVSESNASLFTIVIPLLALLNTFLLYRRNLSIALKYRAKACT</sequence>
<keyword evidence="1" id="KW-0812">Transmembrane</keyword>
<keyword evidence="3" id="KW-1185">Reference proteome</keyword>
<evidence type="ECO:0000313" key="2">
    <source>
        <dbReference type="EMBL" id="EER11164.1"/>
    </source>
</evidence>
<evidence type="ECO:0000313" key="3">
    <source>
        <dbReference type="Proteomes" id="UP000007800"/>
    </source>
</evidence>
<accession>C5KWG9</accession>
<dbReference type="RefSeq" id="XP_002779369.1">
    <property type="nucleotide sequence ID" value="XM_002779323.1"/>
</dbReference>
<dbReference type="InParanoid" id="C5KWG9"/>
<organism evidence="3">
    <name type="scientific">Perkinsus marinus (strain ATCC 50983 / TXsc)</name>
    <dbReference type="NCBI Taxonomy" id="423536"/>
    <lineage>
        <taxon>Eukaryota</taxon>
        <taxon>Sar</taxon>
        <taxon>Alveolata</taxon>
        <taxon>Perkinsozoa</taxon>
        <taxon>Perkinsea</taxon>
        <taxon>Perkinsida</taxon>
        <taxon>Perkinsidae</taxon>
        <taxon>Perkinsus</taxon>
    </lineage>
</organism>
<dbReference type="EMBL" id="GG677022">
    <property type="protein sequence ID" value="EER11164.1"/>
    <property type="molecule type" value="Genomic_DNA"/>
</dbReference>
<keyword evidence="1" id="KW-1133">Transmembrane helix</keyword>
<dbReference type="Proteomes" id="UP000007800">
    <property type="component" value="Unassembled WGS sequence"/>
</dbReference>
<dbReference type="GeneID" id="9056880"/>
<gene>
    <name evidence="2" type="ORF">Pmar_PMAR015086</name>
</gene>
<keyword evidence="1" id="KW-0472">Membrane</keyword>
<evidence type="ECO:0000256" key="1">
    <source>
        <dbReference type="SAM" id="Phobius"/>
    </source>
</evidence>
<reference evidence="2 3" key="1">
    <citation type="submission" date="2008-07" db="EMBL/GenBank/DDBJ databases">
        <authorList>
            <person name="El-Sayed N."/>
            <person name="Caler E."/>
            <person name="Inman J."/>
            <person name="Amedeo P."/>
            <person name="Hass B."/>
            <person name="Wortman J."/>
        </authorList>
    </citation>
    <scope>NUCLEOTIDE SEQUENCE [LARGE SCALE GENOMIC DNA]</scope>
    <source>
        <strain evidence="3">ATCC 50983 / TXsc</strain>
    </source>
</reference>
<feature type="transmembrane region" description="Helical" evidence="1">
    <location>
        <begin position="20"/>
        <end position="39"/>
    </location>
</feature>